<feature type="domain" description="SLH" evidence="2">
    <location>
        <begin position="23"/>
        <end position="86"/>
    </location>
</feature>
<dbReference type="InterPro" id="IPR001119">
    <property type="entry name" value="SLH_dom"/>
</dbReference>
<feature type="domain" description="SLH" evidence="2">
    <location>
        <begin position="144"/>
        <end position="207"/>
    </location>
</feature>
<accession>A0ABQ1YB99</accession>
<dbReference type="Pfam" id="PF00395">
    <property type="entry name" value="SLH"/>
    <property type="match status" value="1"/>
</dbReference>
<keyword evidence="1" id="KW-0732">Signal</keyword>
<evidence type="ECO:0000313" key="3">
    <source>
        <dbReference type="EMBL" id="GGH18236.1"/>
    </source>
</evidence>
<reference evidence="4" key="1">
    <citation type="journal article" date="2019" name="Int. J. Syst. Evol. Microbiol.">
        <title>The Global Catalogue of Microorganisms (GCM) 10K type strain sequencing project: providing services to taxonomists for standard genome sequencing and annotation.</title>
        <authorList>
            <consortium name="The Broad Institute Genomics Platform"/>
            <consortium name="The Broad Institute Genome Sequencing Center for Infectious Disease"/>
            <person name="Wu L."/>
            <person name="Ma J."/>
        </authorList>
    </citation>
    <scope>NUCLEOTIDE SEQUENCE [LARGE SCALE GENOMIC DNA]</scope>
    <source>
        <strain evidence="4">CGMCC 1.12769</strain>
    </source>
</reference>
<sequence>MTNNKMKLVAAIILSGSLLMGTSASALAFKDVKGQDAKITESLQKRGVIQGMTKDKFVPQGKITGAQGINMIVQALGLKENEKSKTKHFGSHLGYKDALQIAEDNGIKLPKNFDPNAELSREAFVYLLMQGVDSISEYATVRMIVVLADADQVSSEYANSIQMLLLTQIGALDNKDKFYPKQSITRIDAARLVYNAAEFAKEHKKSEHGNQEEVSFSVERVNDRINKVVLTRYNQPNPGYGISVAKIEFTDQGKAIIYYKLLSPKPNQSYIQVISDTKTETYISSGYQVEIALQK</sequence>
<keyword evidence="4" id="KW-1185">Reference proteome</keyword>
<feature type="signal peptide" evidence="1">
    <location>
        <begin position="1"/>
        <end position="28"/>
    </location>
</feature>
<dbReference type="EMBL" id="BMFT01000001">
    <property type="protein sequence ID" value="GGH18236.1"/>
    <property type="molecule type" value="Genomic_DNA"/>
</dbReference>
<dbReference type="PROSITE" id="PS51272">
    <property type="entry name" value="SLH"/>
    <property type="match status" value="2"/>
</dbReference>
<protein>
    <recommendedName>
        <fullName evidence="2">SLH domain-containing protein</fullName>
    </recommendedName>
</protein>
<comment type="caution">
    <text evidence="3">The sequence shown here is derived from an EMBL/GenBank/DDBJ whole genome shotgun (WGS) entry which is preliminary data.</text>
</comment>
<dbReference type="Proteomes" id="UP000659344">
    <property type="component" value="Unassembled WGS sequence"/>
</dbReference>
<name>A0ABQ1YB99_9BACL</name>
<gene>
    <name evidence="3" type="ORF">GCM10008013_14070</name>
</gene>
<evidence type="ECO:0000313" key="4">
    <source>
        <dbReference type="Proteomes" id="UP000659344"/>
    </source>
</evidence>
<organism evidence="3 4">
    <name type="scientific">Paenibacillus segetis</name>
    <dbReference type="NCBI Taxonomy" id="1325360"/>
    <lineage>
        <taxon>Bacteria</taxon>
        <taxon>Bacillati</taxon>
        <taxon>Bacillota</taxon>
        <taxon>Bacilli</taxon>
        <taxon>Bacillales</taxon>
        <taxon>Paenibacillaceae</taxon>
        <taxon>Paenibacillus</taxon>
    </lineage>
</organism>
<feature type="chain" id="PRO_5045673755" description="SLH domain-containing protein" evidence="1">
    <location>
        <begin position="29"/>
        <end position="295"/>
    </location>
</feature>
<evidence type="ECO:0000256" key="1">
    <source>
        <dbReference type="SAM" id="SignalP"/>
    </source>
</evidence>
<evidence type="ECO:0000259" key="2">
    <source>
        <dbReference type="PROSITE" id="PS51272"/>
    </source>
</evidence>
<dbReference type="RefSeq" id="WP_229753283.1">
    <property type="nucleotide sequence ID" value="NZ_BMFT01000001.1"/>
</dbReference>
<proteinExistence type="predicted"/>